<dbReference type="InterPro" id="IPR001394">
    <property type="entry name" value="Peptidase_C19_UCH"/>
</dbReference>
<protein>
    <recommendedName>
        <fullName evidence="2">ubiquitinyl hydrolase 1</fullName>
        <ecNumber evidence="2">3.4.19.12</ecNumber>
    </recommendedName>
</protein>
<sequence>MTDSTGSEERPGGDSVSNPPPRPSRPTYAQLAGAKADSVMRDPAAPPVPPKKPPVMQTESVTTSAFFTSSAAAASTSQQRPSGPATSPASGFRPAGSSYSQVVSRRKSSPDSAQIPPDHDSDSDDELRLAGNEGYAGPAGSSPTLTKKVHRYTYGKNKRPPSSRERSTSGTAATAEWDPDNWGTDAPQTRPAVATTSAVRMEPRGWETTSGDARWEQQVESAYGQQHGMQRRTSRSSHRQPGQPSDHEVIVVRDESPVGYAADFGWWTTPRLLAKAGENGSRPGLWPHTAYDVEVADTPEGTTSTCGKPYPAMGTEIPGRETTTPSQTDSVMTDALSDTGVTTSGAGLPDDPIEDPDKLPAEAPPKPSKAKFRTVTREELDKCRPHPALMFCPETFTWGFFDVVKDGGPTPPREPVLWHLASRDVPRGGLAQLFKHHFPHAPLPDPLPPAKADSDTVSSLEQLPRGHVFEIESTAGRVCLVTTQDWYPAVIPASLFADLLRQRRANPAVGQPAAEAGFQTIRFMWRSLDNYLFVGERRGLTLDGKTFREKIVWDALTKRIFFDILGATVLDGGLVYENEAQSAAEREICRVRLLRCWLELAIWLDHTAKIHGGQNKVDTRIRSRSAKVHMEKALGGDELPRVPASDSWTVAGENRVAIPGSDVPLDPLAVEYDALGVTPDLADEVIVSAYDKLVEKMPWRQPVYLEALVKIANVRGTEDVRVKVATERSIGRHTAPEIAAAYKELRLPDPCDPATPYISEDTLVEALQTRLAEVEHPDRRTVLLHSARTISSFAKSEFFDALLESSGAGIAGDDGKPKMDVDAALRILGMESAPDDDLLIQIYDIRVSDATNVAEKVKAKDALRVIAEARQSATLRNYLKTGEKSDDAGWQAALAVNPQIPVGLTNIANTCYLNSLLQYFFSIREMRETILAFEDNGEASTDGHQLPIRVGPREATPAEIKRSKRFVVLLKTLFEQLIHAPVSAVTPETELAYLALVPSEQEILASASTAEPAALTSEPEAMKTDLSDRASPAASSETVKSPSSVLGKRKSDESEDDAMQPEVLLPPGEKPAEPMVERDAPAATVSTEAGSDVDHERPRMKRGRSAEHAARDDTTPKSAPPPLPPRPAAAVDDRKTELERQVSTYMSFGRQNDVTECMDNVIFQVETALLANSTNGRGAATANLLRRIFYGTMRQKIMFDDPNAIDDPLRKRDEPFSAVFVDVPAVKGTPAPGLTRDIYDALDTVFEPSQVELEGHSARRHIQLVSPPPTVLQIQLQRVQYDVVRQAAYKSNAHLAFDDEIDIGRYLEAEAARSEDEMRRVRTFEASEELKSVRARLSALTSDGVDTAALLTSAAKYGRHVKQHARGTNAKATGDEDMAVEGSLAARAAALKVHMIDSLFDETEQEASAVQDEITALNHRVGELKREMRELWAEGGLERQSRYKLTAVFIHRGTATSGHYFIYQRDPRDEKRWFKYNDSVVTEVDADEIFRETTGDTNPYFLSYVRMDCLDAIETIKREIV</sequence>
<dbReference type="InterPro" id="IPR028889">
    <property type="entry name" value="USP"/>
</dbReference>
<feature type="compositionally biased region" description="Polar residues" evidence="8">
    <location>
        <begin position="1033"/>
        <end position="1044"/>
    </location>
</feature>
<feature type="compositionally biased region" description="Polar residues" evidence="8">
    <location>
        <begin position="218"/>
        <end position="228"/>
    </location>
</feature>
<dbReference type="PROSITE" id="PS50235">
    <property type="entry name" value="USP_3"/>
    <property type="match status" value="1"/>
</dbReference>
<feature type="region of interest" description="Disordered" evidence="8">
    <location>
        <begin position="1008"/>
        <end position="1137"/>
    </location>
</feature>
<reference evidence="10 11" key="1">
    <citation type="journal article" date="2018" name="Front. Microbiol.">
        <title>Prospects for Fungal Bioremediation of Acidic Radioactive Waste Sites: Characterization and Genome Sequence of Rhodotorula taiwanensis MD1149.</title>
        <authorList>
            <person name="Tkavc R."/>
            <person name="Matrosova V.Y."/>
            <person name="Grichenko O.E."/>
            <person name="Gostincar C."/>
            <person name="Volpe R.P."/>
            <person name="Klimenkova P."/>
            <person name="Gaidamakova E.K."/>
            <person name="Zhou C.E."/>
            <person name="Stewart B.J."/>
            <person name="Lyman M.G."/>
            <person name="Malfatti S.A."/>
            <person name="Rubinfeld B."/>
            <person name="Courtot M."/>
            <person name="Singh J."/>
            <person name="Dalgard C.L."/>
            <person name="Hamilton T."/>
            <person name="Frey K.G."/>
            <person name="Gunde-Cimerman N."/>
            <person name="Dugan L."/>
            <person name="Daly M.J."/>
        </authorList>
    </citation>
    <scope>NUCLEOTIDE SEQUENCE [LARGE SCALE GENOMIC DNA]</scope>
    <source>
        <strain evidence="10 11">MD1149</strain>
    </source>
</reference>
<evidence type="ECO:0000256" key="7">
    <source>
        <dbReference type="SAM" id="Coils"/>
    </source>
</evidence>
<dbReference type="PANTHER" id="PTHR43982:SF6">
    <property type="entry name" value="UBIQUITIN CARBOXYL-TERMINAL HYDROLASE 2-RELATED"/>
    <property type="match status" value="1"/>
</dbReference>
<feature type="compositionally biased region" description="Basic and acidic residues" evidence="8">
    <location>
        <begin position="1104"/>
        <end position="1115"/>
    </location>
</feature>
<evidence type="ECO:0000313" key="10">
    <source>
        <dbReference type="EMBL" id="POY71228.1"/>
    </source>
</evidence>
<evidence type="ECO:0000256" key="8">
    <source>
        <dbReference type="SAM" id="MobiDB-lite"/>
    </source>
</evidence>
<feature type="compositionally biased region" description="Polar residues" evidence="8">
    <location>
        <begin position="78"/>
        <end position="89"/>
    </location>
</feature>
<feature type="region of interest" description="Disordered" evidence="8">
    <location>
        <begin position="1"/>
        <end position="247"/>
    </location>
</feature>
<organism evidence="10 11">
    <name type="scientific">Rhodotorula taiwanensis</name>
    <dbReference type="NCBI Taxonomy" id="741276"/>
    <lineage>
        <taxon>Eukaryota</taxon>
        <taxon>Fungi</taxon>
        <taxon>Dikarya</taxon>
        <taxon>Basidiomycota</taxon>
        <taxon>Pucciniomycotina</taxon>
        <taxon>Microbotryomycetes</taxon>
        <taxon>Sporidiobolales</taxon>
        <taxon>Sporidiobolaceae</taxon>
        <taxon>Rhodotorula</taxon>
    </lineage>
</organism>
<dbReference type="GO" id="GO:0061136">
    <property type="term" value="P:regulation of proteasomal protein catabolic process"/>
    <property type="evidence" value="ECO:0007669"/>
    <property type="project" value="TreeGrafter"/>
</dbReference>
<dbReference type="Gene3D" id="3.90.70.10">
    <property type="entry name" value="Cysteine proteinases"/>
    <property type="match status" value="2"/>
</dbReference>
<dbReference type="GO" id="GO:0004843">
    <property type="term" value="F:cysteine-type deubiquitinase activity"/>
    <property type="evidence" value="ECO:0007669"/>
    <property type="project" value="UniProtKB-EC"/>
</dbReference>
<feature type="compositionally biased region" description="Pro residues" evidence="8">
    <location>
        <begin position="1118"/>
        <end position="1127"/>
    </location>
</feature>
<evidence type="ECO:0000256" key="4">
    <source>
        <dbReference type="ARBA" id="ARBA00022786"/>
    </source>
</evidence>
<keyword evidence="6" id="KW-0788">Thiol protease</keyword>
<dbReference type="InterPro" id="IPR044635">
    <property type="entry name" value="UBP14-like"/>
</dbReference>
<feature type="compositionally biased region" description="Basic and acidic residues" evidence="8">
    <location>
        <begin position="1070"/>
        <end position="1080"/>
    </location>
</feature>
<dbReference type="Pfam" id="PF13446">
    <property type="entry name" value="RPT"/>
    <property type="match status" value="2"/>
</dbReference>
<keyword evidence="5" id="KW-0378">Hydrolase</keyword>
<dbReference type="InterPro" id="IPR038765">
    <property type="entry name" value="Papain-like_cys_pep_sf"/>
</dbReference>
<dbReference type="Pfam" id="PF00443">
    <property type="entry name" value="UCH"/>
    <property type="match status" value="1"/>
</dbReference>
<feature type="compositionally biased region" description="Basic residues" evidence="8">
    <location>
        <begin position="229"/>
        <end position="238"/>
    </location>
</feature>
<feature type="coiled-coil region" evidence="7">
    <location>
        <begin position="1400"/>
        <end position="1427"/>
    </location>
</feature>
<feature type="compositionally biased region" description="Polar residues" evidence="8">
    <location>
        <begin position="321"/>
        <end position="331"/>
    </location>
</feature>
<dbReference type="EC" id="3.4.19.12" evidence="2"/>
<dbReference type="OrthoDB" id="2420415at2759"/>
<gene>
    <name evidence="10" type="ORF">BMF94_5540</name>
</gene>
<feature type="domain" description="USP" evidence="9">
    <location>
        <begin position="902"/>
        <end position="1507"/>
    </location>
</feature>
<dbReference type="PROSITE" id="PS00973">
    <property type="entry name" value="USP_2"/>
    <property type="match status" value="1"/>
</dbReference>
<evidence type="ECO:0000256" key="5">
    <source>
        <dbReference type="ARBA" id="ARBA00022801"/>
    </source>
</evidence>
<accession>A0A2S5B365</accession>
<dbReference type="STRING" id="741276.A0A2S5B365"/>
<proteinExistence type="predicted"/>
<comment type="caution">
    <text evidence="10">The sequence shown here is derived from an EMBL/GenBank/DDBJ whole genome shotgun (WGS) entry which is preliminary data.</text>
</comment>
<dbReference type="InterPro" id="IPR025305">
    <property type="entry name" value="UCH_repeat_domain"/>
</dbReference>
<dbReference type="Proteomes" id="UP000237144">
    <property type="component" value="Unassembled WGS sequence"/>
</dbReference>
<keyword evidence="4" id="KW-0833">Ubl conjugation pathway</keyword>
<name>A0A2S5B365_9BASI</name>
<dbReference type="GO" id="GO:0070628">
    <property type="term" value="F:proteasome binding"/>
    <property type="evidence" value="ECO:0007669"/>
    <property type="project" value="TreeGrafter"/>
</dbReference>
<dbReference type="SUPFAM" id="SSF54001">
    <property type="entry name" value="Cysteine proteinases"/>
    <property type="match status" value="1"/>
</dbReference>
<feature type="region of interest" description="Disordered" evidence="8">
    <location>
        <begin position="298"/>
        <end position="369"/>
    </location>
</feature>
<evidence type="ECO:0000256" key="1">
    <source>
        <dbReference type="ARBA" id="ARBA00000707"/>
    </source>
</evidence>
<feature type="compositionally biased region" description="Basic residues" evidence="8">
    <location>
        <begin position="147"/>
        <end position="161"/>
    </location>
</feature>
<feature type="compositionally biased region" description="Low complexity" evidence="8">
    <location>
        <begin position="62"/>
        <end position="77"/>
    </location>
</feature>
<evidence type="ECO:0000313" key="11">
    <source>
        <dbReference type="Proteomes" id="UP000237144"/>
    </source>
</evidence>
<keyword evidence="7" id="KW-0175">Coiled coil</keyword>
<comment type="catalytic activity">
    <reaction evidence="1">
        <text>Thiol-dependent hydrolysis of ester, thioester, amide, peptide and isopeptide bonds formed by the C-terminal Gly of ubiquitin (a 76-residue protein attached to proteins as an intracellular targeting signal).</text>
        <dbReference type="EC" id="3.4.19.12"/>
    </reaction>
</comment>
<evidence type="ECO:0000256" key="3">
    <source>
        <dbReference type="ARBA" id="ARBA00022670"/>
    </source>
</evidence>
<dbReference type="PANTHER" id="PTHR43982">
    <property type="entry name" value="UBIQUITIN CARBOXYL-TERMINAL HYDROLASE"/>
    <property type="match status" value="1"/>
</dbReference>
<evidence type="ECO:0000256" key="6">
    <source>
        <dbReference type="ARBA" id="ARBA00022807"/>
    </source>
</evidence>
<dbReference type="EMBL" id="PJQD01000085">
    <property type="protein sequence ID" value="POY71228.1"/>
    <property type="molecule type" value="Genomic_DNA"/>
</dbReference>
<dbReference type="PROSITE" id="PS00972">
    <property type="entry name" value="USP_1"/>
    <property type="match status" value="1"/>
</dbReference>
<feature type="compositionally biased region" description="Pro residues" evidence="8">
    <location>
        <begin position="44"/>
        <end position="53"/>
    </location>
</feature>
<dbReference type="GO" id="GO:0016579">
    <property type="term" value="P:protein deubiquitination"/>
    <property type="evidence" value="ECO:0007669"/>
    <property type="project" value="InterPro"/>
</dbReference>
<evidence type="ECO:0000256" key="2">
    <source>
        <dbReference type="ARBA" id="ARBA00012759"/>
    </source>
</evidence>
<dbReference type="InterPro" id="IPR018200">
    <property type="entry name" value="USP_CS"/>
</dbReference>
<evidence type="ECO:0000259" key="9">
    <source>
        <dbReference type="PROSITE" id="PS50235"/>
    </source>
</evidence>
<dbReference type="GO" id="GO:0043161">
    <property type="term" value="P:proteasome-mediated ubiquitin-dependent protein catabolic process"/>
    <property type="evidence" value="ECO:0007669"/>
    <property type="project" value="InterPro"/>
</dbReference>
<keyword evidence="11" id="KW-1185">Reference proteome</keyword>
<keyword evidence="3" id="KW-0645">Protease</keyword>